<keyword evidence="3 5" id="KW-1133">Transmembrane helix</keyword>
<evidence type="ECO:0000256" key="2">
    <source>
        <dbReference type="ARBA" id="ARBA00022692"/>
    </source>
</evidence>
<feature type="transmembrane region" description="Helical" evidence="5">
    <location>
        <begin position="28"/>
        <end position="48"/>
    </location>
</feature>
<dbReference type="Pfam" id="PF07690">
    <property type="entry name" value="MFS_1"/>
    <property type="match status" value="1"/>
</dbReference>
<feature type="transmembrane region" description="Helical" evidence="5">
    <location>
        <begin position="122"/>
        <end position="145"/>
    </location>
</feature>
<feature type="transmembrane region" description="Helical" evidence="5">
    <location>
        <begin position="95"/>
        <end position="116"/>
    </location>
</feature>
<gene>
    <name evidence="6" type="ORF">KP79_PYT09876</name>
</gene>
<dbReference type="OrthoDB" id="422206at2759"/>
<evidence type="ECO:0000256" key="4">
    <source>
        <dbReference type="ARBA" id="ARBA00023136"/>
    </source>
</evidence>
<feature type="transmembrane region" description="Helical" evidence="5">
    <location>
        <begin position="313"/>
        <end position="330"/>
    </location>
</feature>
<comment type="caution">
    <text evidence="6">The sequence shown here is derived from an EMBL/GenBank/DDBJ whole genome shotgun (WGS) entry which is preliminary data.</text>
</comment>
<organism evidence="6 7">
    <name type="scientific">Mizuhopecten yessoensis</name>
    <name type="common">Japanese scallop</name>
    <name type="synonym">Patinopecten yessoensis</name>
    <dbReference type="NCBI Taxonomy" id="6573"/>
    <lineage>
        <taxon>Eukaryota</taxon>
        <taxon>Metazoa</taxon>
        <taxon>Spiralia</taxon>
        <taxon>Lophotrochozoa</taxon>
        <taxon>Mollusca</taxon>
        <taxon>Bivalvia</taxon>
        <taxon>Autobranchia</taxon>
        <taxon>Pteriomorphia</taxon>
        <taxon>Pectinida</taxon>
        <taxon>Pectinoidea</taxon>
        <taxon>Pectinidae</taxon>
        <taxon>Mizuhopecten</taxon>
    </lineage>
</organism>
<dbReference type="Proteomes" id="UP000242188">
    <property type="component" value="Unassembled WGS sequence"/>
</dbReference>
<dbReference type="GO" id="GO:0016020">
    <property type="term" value="C:membrane"/>
    <property type="evidence" value="ECO:0007669"/>
    <property type="project" value="UniProtKB-SubCell"/>
</dbReference>
<accession>A0A210PW23</accession>
<dbReference type="InterPro" id="IPR049680">
    <property type="entry name" value="FLVCR1-2_SLC49-like"/>
</dbReference>
<dbReference type="EMBL" id="NEDP02005457">
    <property type="protein sequence ID" value="OWF40666.1"/>
    <property type="molecule type" value="Genomic_DNA"/>
</dbReference>
<keyword evidence="2 5" id="KW-0812">Transmembrane</keyword>
<protein>
    <submittedName>
        <fullName evidence="6">Disrupted in renal carcinoma protein 2-like</fullName>
    </submittedName>
</protein>
<evidence type="ECO:0000256" key="5">
    <source>
        <dbReference type="SAM" id="Phobius"/>
    </source>
</evidence>
<keyword evidence="7" id="KW-1185">Reference proteome</keyword>
<feature type="transmembrane region" description="Helical" evidence="5">
    <location>
        <begin position="68"/>
        <end position="88"/>
    </location>
</feature>
<dbReference type="SUPFAM" id="SSF103473">
    <property type="entry name" value="MFS general substrate transporter"/>
    <property type="match status" value="1"/>
</dbReference>
<evidence type="ECO:0000313" key="6">
    <source>
        <dbReference type="EMBL" id="OWF40666.1"/>
    </source>
</evidence>
<evidence type="ECO:0000256" key="3">
    <source>
        <dbReference type="ARBA" id="ARBA00022989"/>
    </source>
</evidence>
<dbReference type="InterPro" id="IPR011701">
    <property type="entry name" value="MFS"/>
</dbReference>
<dbReference type="InterPro" id="IPR036259">
    <property type="entry name" value="MFS_trans_sf"/>
</dbReference>
<sequence>MDPGTADSKTALVTHDDTSTRRTYRTRWYVLCLVSIMSCVQNCIWAGWGPIAQSAKVVYGWDDRIIDMLVNAGNIACIVFILPAAWLLDVKGLRVSIVLASVVIAVGSGLRCITSQPIPATWLIFLGQILNGIGGTMAFAAPPLLSGTWFPPQERTTATGIGILFSSAGGALSFLLGPLIVSEPTSSTGNYTIGNSSWNNSSTPALACNISDKDISLMRGQIKVLNYLEFGLAAGIAVLVLVYFPNKPPTPPSVSAGAKRMGFKDGLKLISKMFAFWHLALAFSIPSGVYGVWSSTLDVSIHQFGISQTEAGWLGFWGNTGGTLLGILISRFADIFAKRMKLFLICIYSLSTIFYVLFTLMVIQLIPGNSALIYFTCISGGVFVTGAMPLFYEMACEGAYPAAEGVISGCITLFLNLTGSFVLLLSLIPNIGTAWMNWAMVSSVAAAVLLMATFDEQYRRSKADATINISQQTNSSK</sequence>
<evidence type="ECO:0000313" key="7">
    <source>
        <dbReference type="Proteomes" id="UP000242188"/>
    </source>
</evidence>
<dbReference type="PANTHER" id="PTHR10924:SF27">
    <property type="entry name" value="SOLUTE CARRIER FAMILY 49 MEMBER 4"/>
    <property type="match status" value="1"/>
</dbReference>
<comment type="subcellular location">
    <subcellularLocation>
        <location evidence="1">Membrane</location>
        <topology evidence="1">Multi-pass membrane protein</topology>
    </subcellularLocation>
</comment>
<proteinExistence type="predicted"/>
<keyword evidence="4 5" id="KW-0472">Membrane</keyword>
<dbReference type="PANTHER" id="PTHR10924">
    <property type="entry name" value="MAJOR FACILITATOR SUPERFAMILY PROTEIN-RELATED"/>
    <property type="match status" value="1"/>
</dbReference>
<feature type="transmembrane region" description="Helical" evidence="5">
    <location>
        <begin position="342"/>
        <end position="366"/>
    </location>
</feature>
<dbReference type="GO" id="GO:0022857">
    <property type="term" value="F:transmembrane transporter activity"/>
    <property type="evidence" value="ECO:0007669"/>
    <property type="project" value="InterPro"/>
</dbReference>
<feature type="transmembrane region" description="Helical" evidence="5">
    <location>
        <begin position="157"/>
        <end position="181"/>
    </location>
</feature>
<evidence type="ECO:0000256" key="1">
    <source>
        <dbReference type="ARBA" id="ARBA00004141"/>
    </source>
</evidence>
<dbReference type="Gene3D" id="1.20.1250.20">
    <property type="entry name" value="MFS general substrate transporter like domains"/>
    <property type="match status" value="2"/>
</dbReference>
<dbReference type="AlphaFoldDB" id="A0A210PW23"/>
<feature type="transmembrane region" description="Helical" evidence="5">
    <location>
        <begin position="404"/>
        <end position="428"/>
    </location>
</feature>
<feature type="transmembrane region" description="Helical" evidence="5">
    <location>
        <begin position="372"/>
        <end position="392"/>
    </location>
</feature>
<feature type="transmembrane region" description="Helical" evidence="5">
    <location>
        <begin position="434"/>
        <end position="454"/>
    </location>
</feature>
<feature type="transmembrane region" description="Helical" evidence="5">
    <location>
        <begin position="269"/>
        <end position="293"/>
    </location>
</feature>
<feature type="transmembrane region" description="Helical" evidence="5">
    <location>
        <begin position="224"/>
        <end position="244"/>
    </location>
</feature>
<reference evidence="6 7" key="1">
    <citation type="journal article" date="2017" name="Nat. Ecol. Evol.">
        <title>Scallop genome provides insights into evolution of bilaterian karyotype and development.</title>
        <authorList>
            <person name="Wang S."/>
            <person name="Zhang J."/>
            <person name="Jiao W."/>
            <person name="Li J."/>
            <person name="Xun X."/>
            <person name="Sun Y."/>
            <person name="Guo X."/>
            <person name="Huan P."/>
            <person name="Dong B."/>
            <person name="Zhang L."/>
            <person name="Hu X."/>
            <person name="Sun X."/>
            <person name="Wang J."/>
            <person name="Zhao C."/>
            <person name="Wang Y."/>
            <person name="Wang D."/>
            <person name="Huang X."/>
            <person name="Wang R."/>
            <person name="Lv J."/>
            <person name="Li Y."/>
            <person name="Zhang Z."/>
            <person name="Liu B."/>
            <person name="Lu W."/>
            <person name="Hui Y."/>
            <person name="Liang J."/>
            <person name="Zhou Z."/>
            <person name="Hou R."/>
            <person name="Li X."/>
            <person name="Liu Y."/>
            <person name="Li H."/>
            <person name="Ning X."/>
            <person name="Lin Y."/>
            <person name="Zhao L."/>
            <person name="Xing Q."/>
            <person name="Dou J."/>
            <person name="Li Y."/>
            <person name="Mao J."/>
            <person name="Guo H."/>
            <person name="Dou H."/>
            <person name="Li T."/>
            <person name="Mu C."/>
            <person name="Jiang W."/>
            <person name="Fu Q."/>
            <person name="Fu X."/>
            <person name="Miao Y."/>
            <person name="Liu J."/>
            <person name="Yu Q."/>
            <person name="Li R."/>
            <person name="Liao H."/>
            <person name="Li X."/>
            <person name="Kong Y."/>
            <person name="Jiang Z."/>
            <person name="Chourrout D."/>
            <person name="Li R."/>
            <person name="Bao Z."/>
        </authorList>
    </citation>
    <scope>NUCLEOTIDE SEQUENCE [LARGE SCALE GENOMIC DNA]</scope>
    <source>
        <strain evidence="6 7">PY_sf001</strain>
    </source>
</reference>
<name>A0A210PW23_MIZYE</name>